<dbReference type="AlphaFoldDB" id="A0A0F3K945"/>
<dbReference type="GO" id="GO:0034599">
    <property type="term" value="P:cellular response to oxidative stress"/>
    <property type="evidence" value="ECO:0007669"/>
    <property type="project" value="TreeGrafter"/>
</dbReference>
<organism evidence="13 14">
    <name type="scientific">Luteibacter yeojuensis</name>
    <dbReference type="NCBI Taxonomy" id="345309"/>
    <lineage>
        <taxon>Bacteria</taxon>
        <taxon>Pseudomonadati</taxon>
        <taxon>Pseudomonadota</taxon>
        <taxon>Gammaproteobacteria</taxon>
        <taxon>Lysobacterales</taxon>
        <taxon>Rhodanobacteraceae</taxon>
        <taxon>Luteibacter</taxon>
    </lineage>
</organism>
<reference evidence="13 14" key="1">
    <citation type="submission" date="2015-03" db="EMBL/GenBank/DDBJ databases">
        <title>Draft genome sequence of Luteibacter yeojuensis strain SU11.</title>
        <authorList>
            <person name="Sulaiman J."/>
            <person name="Priya K."/>
            <person name="Chan K.-G."/>
        </authorList>
    </citation>
    <scope>NUCLEOTIDE SEQUENCE [LARGE SCALE GENOMIC DNA]</scope>
    <source>
        <strain evidence="13 14">SU11</strain>
    </source>
</reference>
<evidence type="ECO:0000256" key="9">
    <source>
        <dbReference type="PIRSR" id="PIRSR000350-4"/>
    </source>
</evidence>
<dbReference type="NCBIfam" id="NF004776">
    <property type="entry name" value="PRK06116.1"/>
    <property type="match status" value="1"/>
</dbReference>
<evidence type="ECO:0000259" key="11">
    <source>
        <dbReference type="Pfam" id="PF02852"/>
    </source>
</evidence>
<dbReference type="InterPro" id="IPR046952">
    <property type="entry name" value="GSHR/TRXR-like"/>
</dbReference>
<evidence type="ECO:0000259" key="12">
    <source>
        <dbReference type="Pfam" id="PF07992"/>
    </source>
</evidence>
<dbReference type="InterPro" id="IPR001100">
    <property type="entry name" value="Pyr_nuc-diS_OxRdtase"/>
</dbReference>
<evidence type="ECO:0000256" key="6">
    <source>
        <dbReference type="ARBA" id="ARBA00023284"/>
    </source>
</evidence>
<dbReference type="RefSeq" id="WP_045830949.1">
    <property type="nucleotide sequence ID" value="NZ_JZRB01000046.1"/>
</dbReference>
<dbReference type="PROSITE" id="PS00076">
    <property type="entry name" value="PYRIDINE_REDOX_1"/>
    <property type="match status" value="1"/>
</dbReference>
<dbReference type="PRINTS" id="PR00368">
    <property type="entry name" value="FADPNR"/>
</dbReference>
<dbReference type="EMBL" id="JZRB01000046">
    <property type="protein sequence ID" value="KJV27795.1"/>
    <property type="molecule type" value="Genomic_DNA"/>
</dbReference>
<feature type="domain" description="FAD/NAD(P)-binding" evidence="12">
    <location>
        <begin position="6"/>
        <end position="317"/>
    </location>
</feature>
<dbReference type="SUPFAM" id="SSF51905">
    <property type="entry name" value="FAD/NAD(P)-binding domain"/>
    <property type="match status" value="1"/>
</dbReference>
<dbReference type="GO" id="GO:0004362">
    <property type="term" value="F:glutathione-disulfide reductase (NADPH) activity"/>
    <property type="evidence" value="ECO:0007669"/>
    <property type="project" value="TreeGrafter"/>
</dbReference>
<gene>
    <name evidence="13" type="ORF">VI08_17675</name>
</gene>
<dbReference type="Pfam" id="PF02852">
    <property type="entry name" value="Pyr_redox_dim"/>
    <property type="match status" value="1"/>
</dbReference>
<feature type="binding site" evidence="8">
    <location>
        <begin position="139"/>
        <end position="141"/>
    </location>
    <ligand>
        <name>FAD</name>
        <dbReference type="ChEBI" id="CHEBI:57692"/>
    </ligand>
</feature>
<dbReference type="PANTHER" id="PTHR42737:SF2">
    <property type="entry name" value="GLUTATHIONE REDUCTASE"/>
    <property type="match status" value="1"/>
</dbReference>
<keyword evidence="3 8" id="KW-0274">FAD</keyword>
<evidence type="ECO:0008006" key="15">
    <source>
        <dbReference type="Google" id="ProtNLM"/>
    </source>
</evidence>
<feature type="binding site" evidence="8">
    <location>
        <position position="52"/>
    </location>
    <ligand>
        <name>FAD</name>
        <dbReference type="ChEBI" id="CHEBI:57692"/>
    </ligand>
</feature>
<evidence type="ECO:0000313" key="14">
    <source>
        <dbReference type="Proteomes" id="UP000033651"/>
    </source>
</evidence>
<evidence type="ECO:0000256" key="5">
    <source>
        <dbReference type="ARBA" id="ARBA00023157"/>
    </source>
</evidence>
<proteinExistence type="inferred from homology"/>
<dbReference type="GO" id="GO:0045454">
    <property type="term" value="P:cell redox homeostasis"/>
    <property type="evidence" value="ECO:0007669"/>
    <property type="project" value="InterPro"/>
</dbReference>
<dbReference type="GO" id="GO:0050660">
    <property type="term" value="F:flavin adenine dinucleotide binding"/>
    <property type="evidence" value="ECO:0007669"/>
    <property type="project" value="InterPro"/>
</dbReference>
<dbReference type="PRINTS" id="PR00411">
    <property type="entry name" value="PNDRDTASEI"/>
</dbReference>
<keyword evidence="8" id="KW-0547">Nucleotide-binding</keyword>
<feature type="binding site" evidence="8">
    <location>
        <position position="261"/>
    </location>
    <ligand>
        <name>NAD(+)</name>
        <dbReference type="ChEBI" id="CHEBI:57540"/>
    </ligand>
</feature>
<protein>
    <recommendedName>
        <fullName evidence="15">NADPH-glutathione reductase</fullName>
    </recommendedName>
</protein>
<evidence type="ECO:0000256" key="8">
    <source>
        <dbReference type="PIRSR" id="PIRSR000350-3"/>
    </source>
</evidence>
<feature type="binding site" evidence="8">
    <location>
        <begin position="174"/>
        <end position="181"/>
    </location>
    <ligand>
        <name>NAD(+)</name>
        <dbReference type="ChEBI" id="CHEBI:57540"/>
    </ligand>
</feature>
<keyword evidence="5" id="KW-1015">Disulfide bond</keyword>
<keyword evidence="8" id="KW-0520">NAD</keyword>
<comment type="cofactor">
    <cofactor evidence="8">
        <name>FAD</name>
        <dbReference type="ChEBI" id="CHEBI:57692"/>
    </cofactor>
    <text evidence="8">Binds 1 FAD per subunit.</text>
</comment>
<accession>A0A0F3K945</accession>
<comment type="caution">
    <text evidence="13">The sequence shown here is derived from an EMBL/GenBank/DDBJ whole genome shotgun (WGS) entry which is preliminary data.</text>
</comment>
<dbReference type="OrthoDB" id="6132190at2"/>
<feature type="active site" description="Proton acceptor" evidence="7">
    <location>
        <position position="437"/>
    </location>
</feature>
<dbReference type="InterPro" id="IPR012999">
    <property type="entry name" value="Pyr_OxRdtase_I_AS"/>
</dbReference>
<dbReference type="GO" id="GO:0006749">
    <property type="term" value="P:glutathione metabolic process"/>
    <property type="evidence" value="ECO:0007669"/>
    <property type="project" value="TreeGrafter"/>
</dbReference>
<comment type="similarity">
    <text evidence="1 10">Belongs to the class-I pyridine nucleotide-disulfide oxidoreductase family.</text>
</comment>
<keyword evidence="2 10" id="KW-0285">Flavoprotein</keyword>
<sequence>MADEAFDLIVIGGGSGGLASAIRAAKHGAKVALVEPKELGGTCVNVGCVPKKAMWYAAQMAEAQYIASDYGFTDKPGKLDWPGFIDRRNAYIDRIHGSYQQQLDKWKITRVKAMARFIEPRRIAAGERVLVAPHVIIATGSSANRLDKPGFEHSVTSDGFFALRACPKRTAIIGGGYIAVELAGVLRALGSEVDLYVRDRLMGSFDEEMAYQLGEEMTKHGITINYTCQIEAAHETHGVLLLDCDKGTKPGPYDLLIQAVGRHGNTASLGLDAIGLGVNAEKQIDVDDYQETGVPGVYAVGDVTQRLALTPVAVNAGRKLADRLFGNLPNAKLDYQNIPSVVFSHPPLGTVGLNEQEARAVYGAEVHLYKQTFVPMQLALAHRPMYVRFKLICVGEDSRIVGMQMLGPGVDEILQGFAVAIKMGATKADLDATLAIHPTSAEEMVTMGDRVPG</sequence>
<evidence type="ECO:0000256" key="10">
    <source>
        <dbReference type="RuleBase" id="RU003691"/>
    </source>
</evidence>
<dbReference type="PANTHER" id="PTHR42737">
    <property type="entry name" value="GLUTATHIONE REDUCTASE"/>
    <property type="match status" value="1"/>
</dbReference>
<keyword evidence="14" id="KW-1185">Reference proteome</keyword>
<feature type="binding site" evidence="8">
    <location>
        <position position="302"/>
    </location>
    <ligand>
        <name>FAD</name>
        <dbReference type="ChEBI" id="CHEBI:57692"/>
    </ligand>
</feature>
<evidence type="ECO:0000256" key="1">
    <source>
        <dbReference type="ARBA" id="ARBA00007532"/>
    </source>
</evidence>
<keyword evidence="4 10" id="KW-0560">Oxidoreductase</keyword>
<evidence type="ECO:0000256" key="4">
    <source>
        <dbReference type="ARBA" id="ARBA00023002"/>
    </source>
</evidence>
<evidence type="ECO:0000313" key="13">
    <source>
        <dbReference type="EMBL" id="KJV27795.1"/>
    </source>
</evidence>
<dbReference type="InterPro" id="IPR016156">
    <property type="entry name" value="FAD/NAD-linked_Rdtase_dimer_sf"/>
</dbReference>
<keyword evidence="6 10" id="KW-0676">Redox-active center</keyword>
<dbReference type="PIRSF" id="PIRSF000350">
    <property type="entry name" value="Mercury_reductase_MerA"/>
    <property type="match status" value="1"/>
</dbReference>
<evidence type="ECO:0000256" key="3">
    <source>
        <dbReference type="ARBA" id="ARBA00022827"/>
    </source>
</evidence>
<dbReference type="InterPro" id="IPR023753">
    <property type="entry name" value="FAD/NAD-binding_dom"/>
</dbReference>
<name>A0A0F3K945_9GAMM</name>
<dbReference type="InterPro" id="IPR036188">
    <property type="entry name" value="FAD/NAD-bd_sf"/>
</dbReference>
<dbReference type="Gene3D" id="3.30.390.30">
    <property type="match status" value="1"/>
</dbReference>
<evidence type="ECO:0000256" key="2">
    <source>
        <dbReference type="ARBA" id="ARBA00022630"/>
    </source>
</evidence>
<dbReference type="GO" id="GO:0005829">
    <property type="term" value="C:cytosol"/>
    <property type="evidence" value="ECO:0007669"/>
    <property type="project" value="TreeGrafter"/>
</dbReference>
<dbReference type="SUPFAM" id="SSF55424">
    <property type="entry name" value="FAD/NAD-linked reductases, dimerisation (C-terminal) domain"/>
    <property type="match status" value="1"/>
</dbReference>
<dbReference type="InterPro" id="IPR004099">
    <property type="entry name" value="Pyr_nucl-diS_OxRdtase_dimer"/>
</dbReference>
<feature type="domain" description="Pyridine nucleotide-disulphide oxidoreductase dimerisation" evidence="11">
    <location>
        <begin position="338"/>
        <end position="447"/>
    </location>
</feature>
<dbReference type="Pfam" id="PF07992">
    <property type="entry name" value="Pyr_redox_2"/>
    <property type="match status" value="1"/>
</dbReference>
<dbReference type="Gene3D" id="3.50.50.60">
    <property type="entry name" value="FAD/NAD(P)-binding domain"/>
    <property type="match status" value="2"/>
</dbReference>
<feature type="disulfide bond" description="Redox-active" evidence="9">
    <location>
        <begin position="43"/>
        <end position="48"/>
    </location>
</feature>
<dbReference type="Proteomes" id="UP000033651">
    <property type="component" value="Unassembled WGS sequence"/>
</dbReference>
<dbReference type="PATRIC" id="fig|345309.4.peg.3319"/>
<evidence type="ECO:0000256" key="7">
    <source>
        <dbReference type="PIRSR" id="PIRSR000350-2"/>
    </source>
</evidence>